<name>A0ABN7IEU6_9BURK</name>
<feature type="compositionally biased region" description="Polar residues" evidence="1">
    <location>
        <begin position="162"/>
        <end position="172"/>
    </location>
</feature>
<protein>
    <submittedName>
        <fullName evidence="2">Uncharacterized protein</fullName>
    </submittedName>
</protein>
<organism evidence="2 3">
    <name type="scientific">Paraburkholderia hiiakae</name>
    <dbReference type="NCBI Taxonomy" id="1081782"/>
    <lineage>
        <taxon>Bacteria</taxon>
        <taxon>Pseudomonadati</taxon>
        <taxon>Pseudomonadota</taxon>
        <taxon>Betaproteobacteria</taxon>
        <taxon>Burkholderiales</taxon>
        <taxon>Burkholderiaceae</taxon>
        <taxon>Paraburkholderia</taxon>
    </lineage>
</organism>
<reference evidence="2 3" key="1">
    <citation type="submission" date="2020-10" db="EMBL/GenBank/DDBJ databases">
        <authorList>
            <person name="Peeters C."/>
        </authorList>
    </citation>
    <scope>NUCLEOTIDE SEQUENCE [LARGE SCALE GENOMIC DNA]</scope>
    <source>
        <strain evidence="2 3">LMG 27952</strain>
    </source>
</reference>
<evidence type="ECO:0000256" key="1">
    <source>
        <dbReference type="SAM" id="MobiDB-lite"/>
    </source>
</evidence>
<dbReference type="Proteomes" id="UP000656319">
    <property type="component" value="Unassembled WGS sequence"/>
</dbReference>
<sequence>MRHGVVTALPVSPCTQRYSVERLSPIPLRPCSPCTDRHGLAANYACLHPYLRAGARCIRSRSNESDSNEHLSQPTGLRAKILVRRPDLRPEVGGRVPGPARVKKHGPSGICAAGFEPPLETSIAAQPLASSAWTKAFASCTDQPPSTQSVADTRIVTGRSCENASRTASKTSSGKRIRFSNEPPYSSALWFERGERN</sequence>
<accession>A0ABN7IEU6</accession>
<evidence type="ECO:0000313" key="2">
    <source>
        <dbReference type="EMBL" id="CAD6560781.1"/>
    </source>
</evidence>
<proteinExistence type="predicted"/>
<comment type="caution">
    <text evidence="2">The sequence shown here is derived from an EMBL/GenBank/DDBJ whole genome shotgun (WGS) entry which is preliminary data.</text>
</comment>
<dbReference type="EMBL" id="CAJHCQ010000032">
    <property type="protein sequence ID" value="CAD6560781.1"/>
    <property type="molecule type" value="Genomic_DNA"/>
</dbReference>
<keyword evidence="3" id="KW-1185">Reference proteome</keyword>
<feature type="region of interest" description="Disordered" evidence="1">
    <location>
        <begin position="162"/>
        <end position="182"/>
    </location>
</feature>
<evidence type="ECO:0000313" key="3">
    <source>
        <dbReference type="Proteomes" id="UP000656319"/>
    </source>
</evidence>
<gene>
    <name evidence="2" type="ORF">LMG27952_07239</name>
</gene>